<name>A0A811ZKM6_NYCPR</name>
<evidence type="ECO:0000256" key="6">
    <source>
        <dbReference type="ARBA" id="ARBA00023040"/>
    </source>
</evidence>
<dbReference type="PANTHER" id="PTHR46061">
    <property type="entry name" value="THYROTROPIN-RELEASING HORMONE RECEPTOR"/>
    <property type="match status" value="1"/>
</dbReference>
<comment type="caution">
    <text evidence="11">The sequence shown here is derived from an EMBL/GenBank/DDBJ whole genome shotgun (WGS) entry which is preliminary data.</text>
</comment>
<keyword evidence="6" id="KW-0807">Transducer</keyword>
<evidence type="ECO:0000313" key="11">
    <source>
        <dbReference type="EMBL" id="CAD7689255.1"/>
    </source>
</evidence>
<evidence type="ECO:0000256" key="1">
    <source>
        <dbReference type="ARBA" id="ARBA00004100"/>
    </source>
</evidence>
<evidence type="ECO:0000256" key="3">
    <source>
        <dbReference type="ARBA" id="ARBA00018873"/>
    </source>
</evidence>
<proteinExistence type="predicted"/>
<evidence type="ECO:0000256" key="9">
    <source>
        <dbReference type="SAM" id="MobiDB-lite"/>
    </source>
</evidence>
<dbReference type="InterPro" id="IPR017452">
    <property type="entry name" value="GPCR_Rhodpsn_7TM"/>
</dbReference>
<keyword evidence="5" id="KW-1133">Transmembrane helix</keyword>
<feature type="compositionally biased region" description="Polar residues" evidence="9">
    <location>
        <begin position="117"/>
        <end position="133"/>
    </location>
</feature>
<dbReference type="Pfam" id="PF00001">
    <property type="entry name" value="7tm_1"/>
    <property type="match status" value="1"/>
</dbReference>
<dbReference type="InterPro" id="IPR002120">
    <property type="entry name" value="TRH_rcpt_1"/>
</dbReference>
<feature type="domain" description="G-protein coupled receptors family 1 profile" evidence="10">
    <location>
        <begin position="1"/>
        <end position="78"/>
    </location>
</feature>
<keyword evidence="7" id="KW-0472">Membrane</keyword>
<dbReference type="EMBL" id="CAJHUB010000769">
    <property type="protein sequence ID" value="CAD7689255.1"/>
    <property type="molecule type" value="Genomic_DNA"/>
</dbReference>
<dbReference type="PROSITE" id="PS50262">
    <property type="entry name" value="G_PROTEIN_RECEP_F1_2"/>
    <property type="match status" value="1"/>
</dbReference>
<evidence type="ECO:0000256" key="2">
    <source>
        <dbReference type="ARBA" id="ARBA00004370"/>
    </source>
</evidence>
<keyword evidence="4" id="KW-0812">Transmembrane</keyword>
<dbReference type="PRINTS" id="PR01846">
    <property type="entry name" value="TRHRFAMILY"/>
</dbReference>
<comment type="function">
    <text evidence="1">Receptor for thyrotropin-releasing hormone (TRH). Upon ligand binding, this G-protein-coupled receptor triggers activation of the phosphatidylinositol (IP3)-calcium-protein kinase C (PKC) pathway.</text>
</comment>
<evidence type="ECO:0000256" key="4">
    <source>
        <dbReference type="ARBA" id="ARBA00022692"/>
    </source>
</evidence>
<dbReference type="InterPro" id="IPR000276">
    <property type="entry name" value="GPCR_Rhodpsn"/>
</dbReference>
<dbReference type="GO" id="GO:0004997">
    <property type="term" value="F:thyrotropin-releasing hormone receptor activity"/>
    <property type="evidence" value="ECO:0007669"/>
    <property type="project" value="InterPro"/>
</dbReference>
<reference evidence="11" key="1">
    <citation type="submission" date="2020-12" db="EMBL/GenBank/DDBJ databases">
        <authorList>
            <consortium name="Molecular Ecology Group"/>
        </authorList>
    </citation>
    <scope>NUCLEOTIDE SEQUENCE</scope>
    <source>
        <strain evidence="11">TBG_1078</strain>
    </source>
</reference>
<dbReference type="Proteomes" id="UP000645828">
    <property type="component" value="Unassembled WGS sequence"/>
</dbReference>
<keyword evidence="6" id="KW-0297">G-protein coupled receptor</keyword>
<evidence type="ECO:0000259" key="10">
    <source>
        <dbReference type="PROSITE" id="PS50262"/>
    </source>
</evidence>
<gene>
    <name evidence="11" type="ORF">NYPRO_LOCUS22049</name>
</gene>
<keyword evidence="6" id="KW-0675">Receptor</keyword>
<sequence length="201" mass="21528">MHTPTNCYLVSLALADLTVLVATGLSNVSDNLPGHWAYGHAGCLGITYLQYPGINIFSCSILAFTVEKWLVATVLYRLIGRILFQTVLPHLPHSGPAWGGLIGGRNPREATVGASGGPTSSKKQSSATHSPGQRSRRDWQGSAATWYTFSGHLSSLCSVSPPSTPSLPHSWSCHPPWPSRDSPLQGYISQPHYGLGVTQPL</sequence>
<dbReference type="GO" id="GO:0016020">
    <property type="term" value="C:membrane"/>
    <property type="evidence" value="ECO:0007669"/>
    <property type="project" value="UniProtKB-SubCell"/>
</dbReference>
<evidence type="ECO:0000313" key="12">
    <source>
        <dbReference type="Proteomes" id="UP000645828"/>
    </source>
</evidence>
<dbReference type="SUPFAM" id="SSF81321">
    <property type="entry name" value="Family A G protein-coupled receptor-like"/>
    <property type="match status" value="1"/>
</dbReference>
<keyword evidence="12" id="KW-1185">Reference proteome</keyword>
<evidence type="ECO:0000256" key="8">
    <source>
        <dbReference type="ARBA" id="ARBA00032251"/>
    </source>
</evidence>
<organism evidence="11 12">
    <name type="scientific">Nyctereutes procyonoides</name>
    <name type="common">Raccoon dog</name>
    <name type="synonym">Canis procyonoides</name>
    <dbReference type="NCBI Taxonomy" id="34880"/>
    <lineage>
        <taxon>Eukaryota</taxon>
        <taxon>Metazoa</taxon>
        <taxon>Chordata</taxon>
        <taxon>Craniata</taxon>
        <taxon>Vertebrata</taxon>
        <taxon>Euteleostomi</taxon>
        <taxon>Mammalia</taxon>
        <taxon>Eutheria</taxon>
        <taxon>Laurasiatheria</taxon>
        <taxon>Carnivora</taxon>
        <taxon>Caniformia</taxon>
        <taxon>Canidae</taxon>
        <taxon>Nyctereutes</taxon>
    </lineage>
</organism>
<dbReference type="Gene3D" id="1.20.1070.10">
    <property type="entry name" value="Rhodopsin 7-helix transmembrane proteins"/>
    <property type="match status" value="1"/>
</dbReference>
<feature type="region of interest" description="Disordered" evidence="9">
    <location>
        <begin position="108"/>
        <end position="138"/>
    </location>
</feature>
<protein>
    <recommendedName>
        <fullName evidence="3">Thyrotropin-releasing hormone receptor</fullName>
    </recommendedName>
    <alternativeName>
        <fullName evidence="8">Thyroliberin receptor</fullName>
    </alternativeName>
</protein>
<dbReference type="PANTHER" id="PTHR46061:SF5">
    <property type="entry name" value="THYROTROPIN-RELEASING HORMONE RECEPTOR"/>
    <property type="match status" value="1"/>
</dbReference>
<dbReference type="GO" id="GO:0007200">
    <property type="term" value="P:phospholipase C-activating G protein-coupled receptor signaling pathway"/>
    <property type="evidence" value="ECO:0007669"/>
    <property type="project" value="TreeGrafter"/>
</dbReference>
<accession>A0A811ZKM6</accession>
<evidence type="ECO:0000256" key="5">
    <source>
        <dbReference type="ARBA" id="ARBA00022989"/>
    </source>
</evidence>
<dbReference type="AlphaFoldDB" id="A0A811ZKM6"/>
<evidence type="ECO:0000256" key="7">
    <source>
        <dbReference type="ARBA" id="ARBA00023136"/>
    </source>
</evidence>
<comment type="subcellular location">
    <subcellularLocation>
        <location evidence="2">Membrane</location>
    </subcellularLocation>
</comment>